<name>A0A915I7Q0_ROMCU</name>
<evidence type="ECO:0000313" key="2">
    <source>
        <dbReference type="WBParaSite" id="nRc.2.0.1.t09787-RA"/>
    </source>
</evidence>
<protein>
    <submittedName>
        <fullName evidence="2">Uncharacterized protein</fullName>
    </submittedName>
</protein>
<dbReference type="WBParaSite" id="nRc.2.0.1.t09787-RA">
    <property type="protein sequence ID" value="nRc.2.0.1.t09787-RA"/>
    <property type="gene ID" value="nRc.2.0.1.g09787"/>
</dbReference>
<proteinExistence type="predicted"/>
<reference evidence="2" key="1">
    <citation type="submission" date="2022-11" db="UniProtKB">
        <authorList>
            <consortium name="WormBaseParasite"/>
        </authorList>
    </citation>
    <scope>IDENTIFICATION</scope>
</reference>
<dbReference type="AlphaFoldDB" id="A0A915I7Q0"/>
<evidence type="ECO:0000313" key="1">
    <source>
        <dbReference type="Proteomes" id="UP000887565"/>
    </source>
</evidence>
<sequence length="189" mass="21018">MGGGGNHPCIKENAEDRMISGLGVDIYNKRVHVNADPFKDVIINGIGEGFAKIDNLPPIFKNMAVGADIDIVQIGGAHQVCLKIEVILCTFPPINMEVNDDTLEVHNDESHVPQEPIRKIVHNTSSYDDKNMKCSLDYETGFVDRTVESYKIEIPCKKAAINKLQKWMATKHAPFDPDAEDQDDANEEL</sequence>
<keyword evidence="1" id="KW-1185">Reference proteome</keyword>
<dbReference type="Proteomes" id="UP000887565">
    <property type="component" value="Unplaced"/>
</dbReference>
<accession>A0A915I7Q0</accession>
<organism evidence="1 2">
    <name type="scientific">Romanomermis culicivorax</name>
    <name type="common">Nematode worm</name>
    <dbReference type="NCBI Taxonomy" id="13658"/>
    <lineage>
        <taxon>Eukaryota</taxon>
        <taxon>Metazoa</taxon>
        <taxon>Ecdysozoa</taxon>
        <taxon>Nematoda</taxon>
        <taxon>Enoplea</taxon>
        <taxon>Dorylaimia</taxon>
        <taxon>Mermithida</taxon>
        <taxon>Mermithoidea</taxon>
        <taxon>Mermithidae</taxon>
        <taxon>Romanomermis</taxon>
    </lineage>
</organism>